<dbReference type="STRING" id="914234.M2QNB3"/>
<feature type="compositionally biased region" description="Polar residues" evidence="4">
    <location>
        <begin position="2165"/>
        <end position="2182"/>
    </location>
</feature>
<evidence type="ECO:0000256" key="1">
    <source>
        <dbReference type="ARBA" id="ARBA00004245"/>
    </source>
</evidence>
<accession>M2QNB3</accession>
<sequence length="2241" mass="239402">MDGAAPPEEDFNSLPISERLAHKNWKARVSAYESLIKTFQTTASDTDPAFKPYINNPDLLKKIVTDANAVAQEKGVECVVNLVKFAGETAARTRETIVPALVDKCFGSTRAGTKNQAVELVLQYVEVENGGTAVIEDILPGLGAKQPKVVAGCVTALKEIVRLFGTGATPPAPVLKALPKIFAHSDKTVRSEGTQLAHSLYQYIGPGIEQWLSDLKPVQVKELKEAWEAMEKEGKGRGSLKPERLTRAAAREAEANAGAGDAAEGDDAVQEDMIPPDPRMFAEEVDVVPKLPATLQASLGSSKWKERKEVLDELLTLVNATPRIKDVPQLGELAKSLATCVQKDANINCVMVAAQCIESLAKAVMSPFGRYKESIVPPMLERLKERKANVTDAIGAALDAVFITTSLPDILPDALPALNSKNPQVKEGTLKFLARCLATSPTALPAPQIKPLSEALASLLEDSFEGARNEAAMCLGTLMRMVGERPMNALMDSLPDMRKAKVKEAYEKATVKAKAGASAPKPAAPPAAKEPPKKKAPSHKPAEPARSAAPASVPEEDLLGSTEDKPLKKPPARLMTKKPAAAGTPPATASPASAPAVSAPAKKLPPSATGAAAKPGKAAAPPPPGALDTFKYKHTPEDAEALAADLIPTNLAADFADSNWKTRLAALEEMTTWVQGAAADLDAEVVVRFLAKKGWSEKNFQVSAKLYGILGILTEHCPSFGRSCAALCIPHLSEKLGDMKLKKPAGDTLLLFAEKTSLQFVLGHAYEPLSKQKAPKVLADALTWVEQSLAEFGIAGLSLRNLIEFLKAALKNSNAAVRTSATKTLVTVKLFAGSSIKDLLEDVNPQLLNTIMSEFDKVEGTPAPQPTRTSADLANMAPAAGTTGKAGAAGGGDPLDDLFPRVELDGLLKGTTILTDAKSDAWKTKKEALETLQAILDQGANKRLKPNMGEIGQVLKARVTDSNKAVQSLALDIVSRVATGMGKPFDKHTRLYALPVATVLSDQKAPIRAAALQTLTSIATACEGVESMVAGLTTALESSNPLQRASLLNWIADWFKEHEPTPGLDLSSWAAPIVASLDDRSADIRKGAQAILPTLIACTGYDYVIQQTNSLKPASRASATPLIQAARGAAPASTAPVAPSAKATPAAAPAKSSAPSAASKAAPTKAALSKASPSSPPPRDEPSPVPETAKAASSKLTGVRRRLPQGTASSGESRSETPVEGNTTRLQSKLGAGLKRSGAASISSAKAPTSPVPEASTLPFTSANVDAKKARLAKDAQKWVNEAGPTKKDLAELLQHQMEPHASRELLSLLFSHDHSAVNDHVSGLSMMHDFYSGVQAGEDKYGVSLERLQDVCLANSDLALKYASLKAHEPQSNLVQKCLDVVEAVLGFMQTVDYQLADPEAWCFIPTMAYKLGDAREPVRARVALIIQSLTKVYAFSRVFQILLEHGLKSKVAKTRQGTLDELASLLKRFGVGACEPSKSFPVIASMISDKDPQVRKSALVALSEGYVLVGESIWSLVGRLSPKDKTQLEERLRRVPGASTPEKPDVTTHATRLGTAAAAARSGSPAPGAIPRLGSIPRPHSPAVAPPSRLARPTSPSYAGRSSSPAPSSIGRPTSPASKLGKSPGPSQLPGRASPSGLARPKSFLPSRLGQPKTRLNGPTPTYSSAPTSSYETIRQEEPPTPVTNGSRPPIQEYEEEDLQDVEPPLNALSNDITVTISSILSNDPTRSVEALKKVQKVLEIGPDNGPSSPEYRELAEHTEGLIETITLQMAHVFERPGDLTLQENFRLAKHLIQTLNAFCDHTFLAESLTVDILTSLLEELTLRLLQTDNNPDNRIKDLSRFINMIILRLFATGRRMSIFRALFALLLQIVKPFPSNGTPPDSQEAKVAELVLKCVWKLARNIPQDLEKQVLDPVELFPAVEHFLQSVPPNEWRARATNKVPCGDMPLRTIKVIIQHVVAHHGDEVYDLLSASFDDPSATIVYPYVYRILNSSTKTAVELPMRPNGITRDLVARELSPAIGRAASPHGTSSSVASEHRRQSSSSHARSQSVSSTNGHGNPAAEPDPDEQLNVIIAHISSETTGAMHKEGITELHHFLKAYPHKRARVDKMLESTGTAFRKYITRALASRAAEDDERSVAVADTLSKLESNGRDRTLSSSSYSPNPESARAQTPQTPTSPVSVRPETTRSPPRSSLSDLPDPQLEKLSRLHNIFQYRSSIASNGSSQGRSTPSELTRPSG</sequence>
<keyword evidence="2" id="KW-0963">Cytoplasm</keyword>
<feature type="compositionally biased region" description="Low complexity" evidence="4">
    <location>
        <begin position="577"/>
        <end position="619"/>
    </location>
</feature>
<evidence type="ECO:0000259" key="5">
    <source>
        <dbReference type="SMART" id="SM01349"/>
    </source>
</evidence>
<keyword evidence="7" id="KW-1185">Reference proteome</keyword>
<comment type="subcellular location">
    <subcellularLocation>
        <location evidence="1">Cytoplasm</location>
        <location evidence="1">Cytoskeleton</location>
    </subcellularLocation>
</comment>
<dbReference type="GO" id="GO:0000022">
    <property type="term" value="P:mitotic spindle elongation"/>
    <property type="evidence" value="ECO:0007669"/>
    <property type="project" value="UniProtKB-ARBA"/>
</dbReference>
<dbReference type="Proteomes" id="UP000016930">
    <property type="component" value="Unassembled WGS sequence"/>
</dbReference>
<dbReference type="GO" id="GO:0051010">
    <property type="term" value="F:microtubule plus-end binding"/>
    <property type="evidence" value="ECO:0007669"/>
    <property type="project" value="InterPro"/>
</dbReference>
<organism evidence="6 7">
    <name type="scientific">Ceriporiopsis subvermispora (strain B)</name>
    <name type="common">White-rot fungus</name>
    <name type="synonym">Gelatoporia subvermispora</name>
    <dbReference type="NCBI Taxonomy" id="914234"/>
    <lineage>
        <taxon>Eukaryota</taxon>
        <taxon>Fungi</taxon>
        <taxon>Dikarya</taxon>
        <taxon>Basidiomycota</taxon>
        <taxon>Agaricomycotina</taxon>
        <taxon>Agaricomycetes</taxon>
        <taxon>Polyporales</taxon>
        <taxon>Gelatoporiaceae</taxon>
        <taxon>Gelatoporia</taxon>
    </lineage>
</organism>
<feature type="region of interest" description="Disordered" evidence="4">
    <location>
        <begin position="250"/>
        <end position="272"/>
    </location>
</feature>
<feature type="region of interest" description="Disordered" evidence="4">
    <location>
        <begin position="1529"/>
        <end position="1692"/>
    </location>
</feature>
<feature type="region of interest" description="Disordered" evidence="4">
    <location>
        <begin position="2146"/>
        <end position="2241"/>
    </location>
</feature>
<dbReference type="GO" id="GO:0005881">
    <property type="term" value="C:cytoplasmic microtubule"/>
    <property type="evidence" value="ECO:0007669"/>
    <property type="project" value="UniProtKB-ARBA"/>
</dbReference>
<feature type="compositionally biased region" description="Low complexity" evidence="4">
    <location>
        <begin position="2190"/>
        <end position="2203"/>
    </location>
</feature>
<feature type="compositionally biased region" description="Low complexity" evidence="4">
    <location>
        <begin position="1146"/>
        <end position="1173"/>
    </location>
</feature>
<feature type="domain" description="TOG" evidence="5">
    <location>
        <begin position="897"/>
        <end position="1132"/>
    </location>
</feature>
<dbReference type="GO" id="GO:0044732">
    <property type="term" value="C:mitotic spindle pole body"/>
    <property type="evidence" value="ECO:0007669"/>
    <property type="project" value="UniProtKB-ARBA"/>
</dbReference>
<evidence type="ECO:0000313" key="6">
    <source>
        <dbReference type="EMBL" id="EMD38518.1"/>
    </source>
</evidence>
<dbReference type="GO" id="GO:0061863">
    <property type="term" value="F:microtubule plus end polymerase"/>
    <property type="evidence" value="ECO:0007669"/>
    <property type="project" value="InterPro"/>
</dbReference>
<dbReference type="Pfam" id="PF21041">
    <property type="entry name" value="XMAP215_CLASP_TOG"/>
    <property type="match status" value="3"/>
</dbReference>
<dbReference type="Gene3D" id="1.25.10.10">
    <property type="entry name" value="Leucine-rich Repeat Variant"/>
    <property type="match status" value="5"/>
</dbReference>
<dbReference type="Pfam" id="PF21040">
    <property type="entry name" value="CEP104-like_TOG"/>
    <property type="match status" value="1"/>
</dbReference>
<feature type="compositionally biased region" description="Low complexity" evidence="4">
    <location>
        <begin position="2043"/>
        <end position="2055"/>
    </location>
</feature>
<evidence type="ECO:0000256" key="2">
    <source>
        <dbReference type="ARBA" id="ARBA00022490"/>
    </source>
</evidence>
<name>M2QNB3_CERS8</name>
<dbReference type="InterPro" id="IPR016024">
    <property type="entry name" value="ARM-type_fold"/>
</dbReference>
<feature type="compositionally biased region" description="Low complexity" evidence="4">
    <location>
        <begin position="1661"/>
        <end position="1675"/>
    </location>
</feature>
<evidence type="ECO:0000256" key="3">
    <source>
        <dbReference type="ARBA" id="ARBA00023212"/>
    </source>
</evidence>
<dbReference type="GO" id="GO:0051315">
    <property type="term" value="P:attachment of mitotic spindle microtubules to kinetochore"/>
    <property type="evidence" value="ECO:0007669"/>
    <property type="project" value="UniProtKB-ARBA"/>
</dbReference>
<dbReference type="GO" id="GO:1990498">
    <property type="term" value="C:mitotic spindle microtubule"/>
    <property type="evidence" value="ECO:0007669"/>
    <property type="project" value="UniProtKB-ARBA"/>
</dbReference>
<dbReference type="InterPro" id="IPR034085">
    <property type="entry name" value="TOG"/>
</dbReference>
<dbReference type="InterPro" id="IPR045110">
    <property type="entry name" value="XMAP215"/>
</dbReference>
<feature type="domain" description="TOG" evidence="5">
    <location>
        <begin position="1292"/>
        <end position="1543"/>
    </location>
</feature>
<feature type="compositionally biased region" description="Polar residues" evidence="4">
    <location>
        <begin position="1596"/>
        <end position="1619"/>
    </location>
</feature>
<dbReference type="SUPFAM" id="SSF48371">
    <property type="entry name" value="ARM repeat"/>
    <property type="match status" value="2"/>
</dbReference>
<dbReference type="EMBL" id="KB445795">
    <property type="protein sequence ID" value="EMD38518.1"/>
    <property type="molecule type" value="Genomic_DNA"/>
</dbReference>
<dbReference type="HOGENOM" id="CLU_000539_0_0_1"/>
<feature type="region of interest" description="Disordered" evidence="4">
    <location>
        <begin position="512"/>
        <end position="626"/>
    </location>
</feature>
<feature type="domain" description="TOG" evidence="5">
    <location>
        <begin position="631"/>
        <end position="864"/>
    </location>
</feature>
<dbReference type="GO" id="GO:0030951">
    <property type="term" value="P:establishment or maintenance of microtubule cytoskeleton polarity"/>
    <property type="evidence" value="ECO:0007669"/>
    <property type="project" value="InterPro"/>
</dbReference>
<reference evidence="6 7" key="1">
    <citation type="journal article" date="2012" name="Proc. Natl. Acad. Sci. U.S.A.">
        <title>Comparative genomics of Ceriporiopsis subvermispora and Phanerochaete chrysosporium provide insight into selective ligninolysis.</title>
        <authorList>
            <person name="Fernandez-Fueyo E."/>
            <person name="Ruiz-Duenas F.J."/>
            <person name="Ferreira P."/>
            <person name="Floudas D."/>
            <person name="Hibbett D.S."/>
            <person name="Canessa P."/>
            <person name="Larrondo L.F."/>
            <person name="James T.Y."/>
            <person name="Seelenfreund D."/>
            <person name="Lobos S."/>
            <person name="Polanco R."/>
            <person name="Tello M."/>
            <person name="Honda Y."/>
            <person name="Watanabe T."/>
            <person name="Watanabe T."/>
            <person name="Ryu J.S."/>
            <person name="Kubicek C.P."/>
            <person name="Schmoll M."/>
            <person name="Gaskell J."/>
            <person name="Hammel K.E."/>
            <person name="St John F.J."/>
            <person name="Vanden Wymelenberg A."/>
            <person name="Sabat G."/>
            <person name="Splinter BonDurant S."/>
            <person name="Syed K."/>
            <person name="Yadav J.S."/>
            <person name="Doddapaneni H."/>
            <person name="Subramanian V."/>
            <person name="Lavin J.L."/>
            <person name="Oguiza J.A."/>
            <person name="Perez G."/>
            <person name="Pisabarro A.G."/>
            <person name="Ramirez L."/>
            <person name="Santoyo F."/>
            <person name="Master E."/>
            <person name="Coutinho P.M."/>
            <person name="Henrissat B."/>
            <person name="Lombard V."/>
            <person name="Magnuson J.K."/>
            <person name="Kuees U."/>
            <person name="Hori C."/>
            <person name="Igarashi K."/>
            <person name="Samejima M."/>
            <person name="Held B.W."/>
            <person name="Barry K.W."/>
            <person name="LaButti K.M."/>
            <person name="Lapidus A."/>
            <person name="Lindquist E.A."/>
            <person name="Lucas S.M."/>
            <person name="Riley R."/>
            <person name="Salamov A.A."/>
            <person name="Hoffmeister D."/>
            <person name="Schwenk D."/>
            <person name="Hadar Y."/>
            <person name="Yarden O."/>
            <person name="de Vries R.P."/>
            <person name="Wiebenga A."/>
            <person name="Stenlid J."/>
            <person name="Eastwood D."/>
            <person name="Grigoriev I.V."/>
            <person name="Berka R.M."/>
            <person name="Blanchette R.A."/>
            <person name="Kersten P."/>
            <person name="Martinez A.T."/>
            <person name="Vicuna R."/>
            <person name="Cullen D."/>
        </authorList>
    </citation>
    <scope>NUCLEOTIDE SEQUENCE [LARGE SCALE GENOMIC DNA]</scope>
    <source>
        <strain evidence="6 7">B</strain>
    </source>
</reference>
<feature type="region of interest" description="Disordered" evidence="4">
    <location>
        <begin position="2023"/>
        <end position="2069"/>
    </location>
</feature>
<dbReference type="FunFam" id="1.25.10.10:FF:000068">
    <property type="entry name" value="cytoskeleton-associated protein 5 isoform X1"/>
    <property type="match status" value="1"/>
</dbReference>
<dbReference type="FunFam" id="1.25.10.10:FF:000063">
    <property type="entry name" value="Putative cytoskeleton-associated protein 5"/>
    <property type="match status" value="1"/>
</dbReference>
<feature type="compositionally biased region" description="Low complexity" evidence="4">
    <location>
        <begin position="1552"/>
        <end position="1571"/>
    </location>
</feature>
<dbReference type="GO" id="GO:1990571">
    <property type="term" value="P:meiotic centromere clustering"/>
    <property type="evidence" value="ECO:0007669"/>
    <property type="project" value="UniProtKB-ARBA"/>
</dbReference>
<feature type="compositionally biased region" description="Low complexity" evidence="4">
    <location>
        <begin position="544"/>
        <end position="553"/>
    </location>
</feature>
<feature type="compositionally biased region" description="Low complexity" evidence="4">
    <location>
        <begin position="512"/>
        <end position="521"/>
    </location>
</feature>
<dbReference type="GO" id="GO:0046785">
    <property type="term" value="P:microtubule polymerization"/>
    <property type="evidence" value="ECO:0007669"/>
    <property type="project" value="InterPro"/>
</dbReference>
<proteinExistence type="predicted"/>
<dbReference type="FunFam" id="1.25.10.10:FF:000019">
    <property type="entry name" value="Cytoskeleton-associated protein 5"/>
    <property type="match status" value="1"/>
</dbReference>
<evidence type="ECO:0000256" key="4">
    <source>
        <dbReference type="SAM" id="MobiDB-lite"/>
    </source>
</evidence>
<dbReference type="PANTHER" id="PTHR12609">
    <property type="entry name" value="MICROTUBULE ASSOCIATED PROTEIN XMAP215"/>
    <property type="match status" value="1"/>
</dbReference>
<protein>
    <recommendedName>
        <fullName evidence="5">TOG domain-containing protein</fullName>
    </recommendedName>
</protein>
<feature type="compositionally biased region" description="Polar residues" evidence="4">
    <location>
        <begin position="2216"/>
        <end position="2241"/>
    </location>
</feature>
<dbReference type="OrthoDB" id="205662at2759"/>
<feature type="domain" description="TOG" evidence="5">
    <location>
        <begin position="2"/>
        <end position="236"/>
    </location>
</feature>
<evidence type="ECO:0000313" key="7">
    <source>
        <dbReference type="Proteomes" id="UP000016930"/>
    </source>
</evidence>
<dbReference type="InterPro" id="IPR048491">
    <property type="entry name" value="XMAP215_CLASP_TOG"/>
</dbReference>
<keyword evidence="3" id="KW-0206">Cytoskeleton</keyword>
<dbReference type="InterPro" id="IPR011989">
    <property type="entry name" value="ARM-like"/>
</dbReference>
<dbReference type="GO" id="GO:0099070">
    <property type="term" value="C:static microtubule bundle"/>
    <property type="evidence" value="ECO:0007669"/>
    <property type="project" value="UniProtKB-ARBA"/>
</dbReference>
<feature type="domain" description="TOG" evidence="5">
    <location>
        <begin position="280"/>
        <end position="515"/>
    </location>
</feature>
<gene>
    <name evidence="6" type="ORF">CERSUDRAFT_113700</name>
</gene>
<feature type="region of interest" description="Disordered" evidence="4">
    <location>
        <begin position="1146"/>
        <end position="1258"/>
    </location>
</feature>
<dbReference type="SMART" id="SM01349">
    <property type="entry name" value="TOG"/>
    <property type="match status" value="5"/>
</dbReference>